<comment type="similarity">
    <text evidence="5">Belongs to the CDS family.</text>
</comment>
<evidence type="ECO:0000256" key="7">
    <source>
        <dbReference type="ARBA" id="ARBA00019373"/>
    </source>
</evidence>
<keyword evidence="26" id="KW-1185">Reference proteome</keyword>
<evidence type="ECO:0000256" key="4">
    <source>
        <dbReference type="ARBA" id="ARBA00005189"/>
    </source>
</evidence>
<evidence type="ECO:0000256" key="5">
    <source>
        <dbReference type="ARBA" id="ARBA00010185"/>
    </source>
</evidence>
<accession>A0ABT1L4K9</accession>
<comment type="subcellular location">
    <subcellularLocation>
        <location evidence="2">Cell membrane</location>
        <topology evidence="2">Multi-pass membrane protein</topology>
    </subcellularLocation>
</comment>
<comment type="pathway">
    <text evidence="3">Phospholipid metabolism; CDP-diacylglycerol biosynthesis; CDP-diacylglycerol from sn-glycerol 3-phosphate: step 3/3.</text>
</comment>
<feature type="transmembrane region" description="Helical" evidence="24">
    <location>
        <begin position="75"/>
        <end position="94"/>
    </location>
</feature>
<name>A0ABT1L4K9_9GAMM</name>
<evidence type="ECO:0000256" key="6">
    <source>
        <dbReference type="ARBA" id="ARBA00012487"/>
    </source>
</evidence>
<evidence type="ECO:0000256" key="18">
    <source>
        <dbReference type="ARBA" id="ARBA00029893"/>
    </source>
</evidence>
<evidence type="ECO:0000256" key="20">
    <source>
        <dbReference type="ARBA" id="ARBA00032253"/>
    </source>
</evidence>
<evidence type="ECO:0000256" key="2">
    <source>
        <dbReference type="ARBA" id="ARBA00004651"/>
    </source>
</evidence>
<keyword evidence="16" id="KW-0594">Phospholipid biosynthesis</keyword>
<proteinExistence type="inferred from homology"/>
<dbReference type="GO" id="GO:0016779">
    <property type="term" value="F:nucleotidyltransferase activity"/>
    <property type="evidence" value="ECO:0007669"/>
    <property type="project" value="UniProtKB-KW"/>
</dbReference>
<feature type="transmembrane region" description="Helical" evidence="24">
    <location>
        <begin position="101"/>
        <end position="123"/>
    </location>
</feature>
<keyword evidence="10" id="KW-0808">Transferase</keyword>
<evidence type="ECO:0000256" key="19">
    <source>
        <dbReference type="ARBA" id="ARBA00031825"/>
    </source>
</evidence>
<keyword evidence="15 24" id="KW-0472">Membrane</keyword>
<dbReference type="RefSeq" id="WP_258569201.1">
    <property type="nucleotide sequence ID" value="NZ_JAKUDN010000002.1"/>
</dbReference>
<dbReference type="Pfam" id="PF01148">
    <property type="entry name" value="CTP_transf_1"/>
    <property type="match status" value="1"/>
</dbReference>
<keyword evidence="14" id="KW-0443">Lipid metabolism</keyword>
<dbReference type="PANTHER" id="PTHR46382">
    <property type="entry name" value="PHOSPHATIDATE CYTIDYLYLTRANSFERASE"/>
    <property type="match status" value="1"/>
</dbReference>
<protein>
    <recommendedName>
        <fullName evidence="7">Phosphatidate cytidylyltransferase</fullName>
        <ecNumber evidence="6">2.7.7.41</ecNumber>
    </recommendedName>
    <alternativeName>
        <fullName evidence="20">CDP-DAG synthase</fullName>
    </alternativeName>
    <alternativeName>
        <fullName evidence="22">CDP-DG synthase</fullName>
    </alternativeName>
    <alternativeName>
        <fullName evidence="18">CDP-diacylglycerol synthase</fullName>
    </alternativeName>
    <alternativeName>
        <fullName evidence="21">CDP-diglyceride pyrophosphorylase</fullName>
    </alternativeName>
    <alternativeName>
        <fullName evidence="23">CDP-diglyceride synthase</fullName>
    </alternativeName>
    <alternativeName>
        <fullName evidence="19">CTP:phosphatidate cytidylyltransferase</fullName>
    </alternativeName>
</protein>
<evidence type="ECO:0000256" key="17">
    <source>
        <dbReference type="ARBA" id="ARBA00023264"/>
    </source>
</evidence>
<sequence length="255" mass="29038">MSQTQTRIISALLLVSVFALVFAVFPDTWVWWLFLAFGGLILLESMQMLDMPLPGLFAGVFGVPGYLLCHHYFDVMLGFVAFTWLIRSVLMLYGHKHHYMGYMLTWIGWIDIAVFTFCLQQLYFLNTDYLLISAGLIAGIDSCGYFAGKFYGKMRIIPAISPNKTLEGYMGAFVWLMVCFLMLLIVRDIQILYLTLFLSMVYVLAITGDLLVSYQKRILGVKDTGSMIPGHGGLLDRFDSWMYVIPFVYLIALIN</sequence>
<evidence type="ECO:0000256" key="1">
    <source>
        <dbReference type="ARBA" id="ARBA00001698"/>
    </source>
</evidence>
<evidence type="ECO:0000256" key="13">
    <source>
        <dbReference type="ARBA" id="ARBA00022989"/>
    </source>
</evidence>
<keyword evidence="11 24" id="KW-0812">Transmembrane</keyword>
<dbReference type="PANTHER" id="PTHR46382:SF1">
    <property type="entry name" value="PHOSPHATIDATE CYTIDYLYLTRANSFERASE"/>
    <property type="match status" value="1"/>
</dbReference>
<comment type="pathway">
    <text evidence="4">Lipid metabolism.</text>
</comment>
<evidence type="ECO:0000313" key="25">
    <source>
        <dbReference type="EMBL" id="MCP8352091.1"/>
    </source>
</evidence>
<evidence type="ECO:0000256" key="23">
    <source>
        <dbReference type="ARBA" id="ARBA00033406"/>
    </source>
</evidence>
<feature type="transmembrane region" description="Helical" evidence="24">
    <location>
        <begin position="191"/>
        <end position="212"/>
    </location>
</feature>
<feature type="transmembrane region" description="Helical" evidence="24">
    <location>
        <begin position="168"/>
        <end position="185"/>
    </location>
</feature>
<evidence type="ECO:0000256" key="9">
    <source>
        <dbReference type="ARBA" id="ARBA00022516"/>
    </source>
</evidence>
<gene>
    <name evidence="25" type="ORF">MKS91_02170</name>
</gene>
<evidence type="ECO:0000256" key="15">
    <source>
        <dbReference type="ARBA" id="ARBA00023136"/>
    </source>
</evidence>
<organism evidence="25 26">
    <name type="scientific">Candidatus Synchoanobacter obligatus</name>
    <dbReference type="NCBI Taxonomy" id="2919597"/>
    <lineage>
        <taxon>Bacteria</taxon>
        <taxon>Pseudomonadati</taxon>
        <taxon>Pseudomonadota</taxon>
        <taxon>Gammaproteobacteria</taxon>
        <taxon>Candidatus Comchoanobacterales</taxon>
        <taxon>Candidatus Comchoanobacteraceae</taxon>
        <taxon>Candidatus Synchoanobacter</taxon>
    </lineage>
</organism>
<reference evidence="25 26" key="1">
    <citation type="journal article" date="2022" name="Nat. Microbiol.">
        <title>The microbiome of a bacterivorous marine choanoflagellate contains a resource-demanding obligate bacterial associate.</title>
        <authorList>
            <person name="Needham D.M."/>
            <person name="Poirier C."/>
            <person name="Bachy C."/>
            <person name="George E.E."/>
            <person name="Wilken S."/>
            <person name="Yung C.C.M."/>
            <person name="Limardo A.J."/>
            <person name="Morando M."/>
            <person name="Sudek L."/>
            <person name="Malmstrom R.R."/>
            <person name="Keeling P.J."/>
            <person name="Santoro A.E."/>
            <person name="Worden A.Z."/>
        </authorList>
    </citation>
    <scope>NUCLEOTIDE SEQUENCE [LARGE SCALE GENOMIC DNA]</scope>
    <source>
        <strain evidence="25 26">Comchoano-2</strain>
    </source>
</reference>
<evidence type="ECO:0000256" key="24">
    <source>
        <dbReference type="SAM" id="Phobius"/>
    </source>
</evidence>
<dbReference type="EMBL" id="JAKUDN010000002">
    <property type="protein sequence ID" value="MCP8352091.1"/>
    <property type="molecule type" value="Genomic_DNA"/>
</dbReference>
<dbReference type="Proteomes" id="UP001320768">
    <property type="component" value="Unassembled WGS sequence"/>
</dbReference>
<evidence type="ECO:0000256" key="12">
    <source>
        <dbReference type="ARBA" id="ARBA00022695"/>
    </source>
</evidence>
<evidence type="ECO:0000256" key="10">
    <source>
        <dbReference type="ARBA" id="ARBA00022679"/>
    </source>
</evidence>
<evidence type="ECO:0000313" key="26">
    <source>
        <dbReference type="Proteomes" id="UP001320768"/>
    </source>
</evidence>
<keyword evidence="12 25" id="KW-0548">Nucleotidyltransferase</keyword>
<feature type="transmembrane region" description="Helical" evidence="24">
    <location>
        <begin position="129"/>
        <end position="147"/>
    </location>
</feature>
<evidence type="ECO:0000256" key="8">
    <source>
        <dbReference type="ARBA" id="ARBA00022475"/>
    </source>
</evidence>
<evidence type="ECO:0000256" key="14">
    <source>
        <dbReference type="ARBA" id="ARBA00023098"/>
    </source>
</evidence>
<evidence type="ECO:0000256" key="22">
    <source>
        <dbReference type="ARBA" id="ARBA00032743"/>
    </source>
</evidence>
<dbReference type="EC" id="2.7.7.41" evidence="6"/>
<evidence type="ECO:0000256" key="3">
    <source>
        <dbReference type="ARBA" id="ARBA00005119"/>
    </source>
</evidence>
<keyword evidence="17" id="KW-1208">Phospholipid metabolism</keyword>
<keyword evidence="9" id="KW-0444">Lipid biosynthesis</keyword>
<keyword evidence="8" id="KW-1003">Cell membrane</keyword>
<evidence type="ECO:0000256" key="16">
    <source>
        <dbReference type="ARBA" id="ARBA00023209"/>
    </source>
</evidence>
<comment type="catalytic activity">
    <reaction evidence="1">
        <text>a 1,2-diacyl-sn-glycero-3-phosphate + CTP + H(+) = a CDP-1,2-diacyl-sn-glycerol + diphosphate</text>
        <dbReference type="Rhea" id="RHEA:16229"/>
        <dbReference type="ChEBI" id="CHEBI:15378"/>
        <dbReference type="ChEBI" id="CHEBI:33019"/>
        <dbReference type="ChEBI" id="CHEBI:37563"/>
        <dbReference type="ChEBI" id="CHEBI:58332"/>
        <dbReference type="ChEBI" id="CHEBI:58608"/>
        <dbReference type="EC" id="2.7.7.41"/>
    </reaction>
</comment>
<comment type="caution">
    <text evidence="25">The sequence shown here is derived from an EMBL/GenBank/DDBJ whole genome shotgun (WGS) entry which is preliminary data.</text>
</comment>
<keyword evidence="13 24" id="KW-1133">Transmembrane helix</keyword>
<evidence type="ECO:0000256" key="11">
    <source>
        <dbReference type="ARBA" id="ARBA00022692"/>
    </source>
</evidence>
<feature type="transmembrane region" description="Helical" evidence="24">
    <location>
        <begin position="53"/>
        <end position="69"/>
    </location>
</feature>
<evidence type="ECO:0000256" key="21">
    <source>
        <dbReference type="ARBA" id="ARBA00032396"/>
    </source>
</evidence>